<dbReference type="PROSITE" id="PS51257">
    <property type="entry name" value="PROKAR_LIPOPROTEIN"/>
    <property type="match status" value="1"/>
</dbReference>
<dbReference type="Pfam" id="PF14133">
    <property type="entry name" value="DUF4300"/>
    <property type="match status" value="1"/>
</dbReference>
<proteinExistence type="predicted"/>
<keyword evidence="1" id="KW-0732">Signal</keyword>
<gene>
    <name evidence="3" type="ORF">GGG87_07030</name>
    <name evidence="4" type="ORF">GGH11_07170</name>
</gene>
<feature type="domain" description="DUF4300" evidence="2">
    <location>
        <begin position="53"/>
        <end position="292"/>
    </location>
</feature>
<dbReference type="RefSeq" id="WP_154608944.1">
    <property type="nucleotide sequence ID" value="NZ_CP072115.1"/>
</dbReference>
<evidence type="ECO:0000259" key="2">
    <source>
        <dbReference type="Pfam" id="PF14133"/>
    </source>
</evidence>
<dbReference type="Proteomes" id="UP000435060">
    <property type="component" value="Unassembled WGS sequence"/>
</dbReference>
<evidence type="ECO:0000313" key="4">
    <source>
        <dbReference type="EMBL" id="MWV56752.1"/>
    </source>
</evidence>
<organism evidence="4 6">
    <name type="scientific">Streptococcus zhangguiae</name>
    <dbReference type="NCBI Taxonomy" id="2664091"/>
    <lineage>
        <taxon>Bacteria</taxon>
        <taxon>Bacillati</taxon>
        <taxon>Bacillota</taxon>
        <taxon>Bacilli</taxon>
        <taxon>Lactobacillales</taxon>
        <taxon>Streptococcaceae</taxon>
        <taxon>Streptococcus</taxon>
    </lineage>
</organism>
<evidence type="ECO:0000256" key="1">
    <source>
        <dbReference type="SAM" id="SignalP"/>
    </source>
</evidence>
<keyword evidence="5" id="KW-1185">Reference proteome</keyword>
<dbReference type="Proteomes" id="UP000435423">
    <property type="component" value="Unassembled WGS sequence"/>
</dbReference>
<dbReference type="AlphaFoldDB" id="A0A6I4RUB9"/>
<reference evidence="3 5" key="2">
    <citation type="submission" date="2019-11" db="EMBL/GenBank/DDBJ databases">
        <title>Streptococcis sp. isolated from the respiratory tract of Marmot.</title>
        <authorList>
            <person name="Zhang G."/>
        </authorList>
    </citation>
    <scope>NUCLEOTIDE SEQUENCE [LARGE SCALE GENOMIC DNA]</scope>
    <source>
        <strain evidence="3">Zg-86</strain>
        <strain evidence="5">zg-86</strain>
    </source>
</reference>
<name>A0A6I4RUB9_9STRE</name>
<dbReference type="EMBL" id="WUBJ01000008">
    <property type="protein sequence ID" value="MWV56752.1"/>
    <property type="molecule type" value="Genomic_DNA"/>
</dbReference>
<feature type="signal peptide" evidence="1">
    <location>
        <begin position="1"/>
        <end position="24"/>
    </location>
</feature>
<accession>A0A6I4RUB9</accession>
<evidence type="ECO:0000313" key="3">
    <source>
        <dbReference type="EMBL" id="MTB64745.1"/>
    </source>
</evidence>
<feature type="chain" id="PRO_5038633843" evidence="1">
    <location>
        <begin position="25"/>
        <end position="294"/>
    </location>
</feature>
<evidence type="ECO:0000313" key="5">
    <source>
        <dbReference type="Proteomes" id="UP000435060"/>
    </source>
</evidence>
<evidence type="ECO:0000313" key="6">
    <source>
        <dbReference type="Proteomes" id="UP000435423"/>
    </source>
</evidence>
<protein>
    <submittedName>
        <fullName evidence="4">DUF4300 family protein</fullName>
    </submittedName>
</protein>
<dbReference type="InterPro" id="IPR025389">
    <property type="entry name" value="DUF4300"/>
</dbReference>
<sequence length="294" mass="33171">MKTVFRGMKVGLCAVVLLGLGACSQGPKTAESQVANETTVASSQQEMPQWTATYTNLASRTSVEDVQTLLLTYLDKDSVDAFFKLVNEYNEIVASAGLQGDFAPFSKTEYDVEKISNLWTEKHSDFVGTNCRINSYVLLKNQIDIPQSEKDDALLFIDNDAIENGRLFDTEDKEAFNRLFSRVKTESTTDVKVHAKKMENFLSQFKFDENARMLSVVLHDNLDGEALFIGHVGVLVPTNDGFVFVEKLSFEEPYQAIKFETKEDCYQYLLTKYADYTGEGLAKPFIMDNNKWAQ</sequence>
<reference evidence="4 6" key="1">
    <citation type="submission" date="2019-10" db="EMBL/GenBank/DDBJ databases">
        <title>Streptococcis sp, isolated from the respiratory tract of Marmot.</title>
        <authorList>
            <person name="Zhang G."/>
        </authorList>
    </citation>
    <scope>NUCLEOTIDE SEQUENCE [LARGE SCALE GENOMIC DNA]</scope>
    <source>
        <strain evidence="4">Zg-70</strain>
        <strain evidence="6">zg-70</strain>
    </source>
</reference>
<dbReference type="EMBL" id="WLCG01000009">
    <property type="protein sequence ID" value="MTB64745.1"/>
    <property type="molecule type" value="Genomic_DNA"/>
</dbReference>
<comment type="caution">
    <text evidence="4">The sequence shown here is derived from an EMBL/GenBank/DDBJ whole genome shotgun (WGS) entry which is preliminary data.</text>
</comment>